<dbReference type="AlphaFoldDB" id="E6MK23"/>
<gene>
    <name evidence="2" type="ORF">HMP0721_2359</name>
</gene>
<evidence type="ECO:0000313" key="2">
    <source>
        <dbReference type="EMBL" id="EFV00542.1"/>
    </source>
</evidence>
<reference evidence="2 3" key="1">
    <citation type="submission" date="2010-12" db="EMBL/GenBank/DDBJ databases">
        <authorList>
            <person name="Muzny D."/>
            <person name="Qin X."/>
            <person name="Deng J."/>
            <person name="Jiang H."/>
            <person name="Liu Y."/>
            <person name="Qu J."/>
            <person name="Song X.-Z."/>
            <person name="Zhang L."/>
            <person name="Thornton R."/>
            <person name="Coyle M."/>
            <person name="Francisco L."/>
            <person name="Jackson L."/>
            <person name="Javaid M."/>
            <person name="Korchina V."/>
            <person name="Kovar C."/>
            <person name="Mata R."/>
            <person name="Mathew T."/>
            <person name="Ngo R."/>
            <person name="Nguyen L."/>
            <person name="Nguyen N."/>
            <person name="Okwuonu G."/>
            <person name="Ongeri F."/>
            <person name="Pham C."/>
            <person name="Simmons D."/>
            <person name="Wilczek-Boney K."/>
            <person name="Hale W."/>
            <person name="Jakkamsetti A."/>
            <person name="Pham P."/>
            <person name="Ruth R."/>
            <person name="San Lucas F."/>
            <person name="Warren J."/>
            <person name="Zhang J."/>
            <person name="Zhao Z."/>
            <person name="Zhou C."/>
            <person name="Zhu D."/>
            <person name="Lee S."/>
            <person name="Bess C."/>
            <person name="Blankenburg K."/>
            <person name="Forbes L."/>
            <person name="Fu Q."/>
            <person name="Gubbala S."/>
            <person name="Hirani K."/>
            <person name="Jayaseelan J.C."/>
            <person name="Lara F."/>
            <person name="Munidasa M."/>
            <person name="Palculict T."/>
            <person name="Patil S."/>
            <person name="Pu L.-L."/>
            <person name="Saada N."/>
            <person name="Tang L."/>
            <person name="Weissenberger G."/>
            <person name="Zhu Y."/>
            <person name="Hemphill L."/>
            <person name="Shang Y."/>
            <person name="Youmans B."/>
            <person name="Ayvaz T."/>
            <person name="Ross M."/>
            <person name="Santibanez J."/>
            <person name="Aqrawi P."/>
            <person name="Gross S."/>
            <person name="Joshi V."/>
            <person name="Fowler G."/>
            <person name="Nazareth L."/>
            <person name="Reid J."/>
            <person name="Worley K."/>
            <person name="Petrosino J."/>
            <person name="Highlander S."/>
            <person name="Gibbs R."/>
        </authorList>
    </citation>
    <scope>NUCLEOTIDE SEQUENCE [LARGE SCALE GENOMIC DNA]</scope>
    <source>
        <strain evidence="2 3">ATCC 23263</strain>
    </source>
</reference>
<dbReference type="STRING" id="887929.HMP0721_2359"/>
<name>E6MK23_9FIRM</name>
<sequence>MHWSVWIRHLIVFEGLMLLVCVFTALAENNLHEKGLRIAGFLLLNAVLTILMGLRVFVWHSAVNLREIIAIFLLWNAVMAASIFKKTFSND</sequence>
<dbReference type="EMBL" id="AEQN01000033">
    <property type="protein sequence ID" value="EFV00542.1"/>
    <property type="molecule type" value="Genomic_DNA"/>
</dbReference>
<keyword evidence="1" id="KW-0812">Transmembrane</keyword>
<proteinExistence type="predicted"/>
<evidence type="ECO:0000313" key="3">
    <source>
        <dbReference type="Proteomes" id="UP000004754"/>
    </source>
</evidence>
<protein>
    <submittedName>
        <fullName evidence="2">Uncharacterized protein</fullName>
    </submittedName>
</protein>
<dbReference type="HOGENOM" id="CLU_2424622_0_0_9"/>
<keyword evidence="1" id="KW-1133">Transmembrane helix</keyword>
<dbReference type="Proteomes" id="UP000004754">
    <property type="component" value="Unassembled WGS sequence"/>
</dbReference>
<evidence type="ECO:0000256" key="1">
    <source>
        <dbReference type="SAM" id="Phobius"/>
    </source>
</evidence>
<feature type="transmembrane region" description="Helical" evidence="1">
    <location>
        <begin position="6"/>
        <end position="26"/>
    </location>
</feature>
<comment type="caution">
    <text evidence="2">The sequence shown here is derived from an EMBL/GenBank/DDBJ whole genome shotgun (WGS) entry which is preliminary data.</text>
</comment>
<organism evidence="2 3">
    <name type="scientific">Pseudoramibacter alactolyticus ATCC 23263</name>
    <dbReference type="NCBI Taxonomy" id="887929"/>
    <lineage>
        <taxon>Bacteria</taxon>
        <taxon>Bacillati</taxon>
        <taxon>Bacillota</taxon>
        <taxon>Clostridia</taxon>
        <taxon>Eubacteriales</taxon>
        <taxon>Eubacteriaceae</taxon>
        <taxon>Pseudoramibacter</taxon>
    </lineage>
</organism>
<keyword evidence="3" id="KW-1185">Reference proteome</keyword>
<feature type="transmembrane region" description="Helical" evidence="1">
    <location>
        <begin position="38"/>
        <end position="59"/>
    </location>
</feature>
<keyword evidence="1" id="KW-0472">Membrane</keyword>
<feature type="transmembrane region" description="Helical" evidence="1">
    <location>
        <begin position="65"/>
        <end position="84"/>
    </location>
</feature>
<accession>E6MK23</accession>